<feature type="compositionally biased region" description="Polar residues" evidence="2">
    <location>
        <begin position="650"/>
        <end position="664"/>
    </location>
</feature>
<protein>
    <recommendedName>
        <fullName evidence="1">Microtubule-associated protein</fullName>
    </recommendedName>
</protein>
<feature type="compositionally biased region" description="Basic and acidic residues" evidence="2">
    <location>
        <begin position="440"/>
        <end position="453"/>
    </location>
</feature>
<evidence type="ECO:0000313" key="3">
    <source>
        <dbReference type="Proteomes" id="UP000046392"/>
    </source>
</evidence>
<feature type="compositionally biased region" description="Polar residues" evidence="2">
    <location>
        <begin position="529"/>
        <end position="539"/>
    </location>
</feature>
<dbReference type="PROSITE" id="PS00229">
    <property type="entry name" value="TAU_MAP_1"/>
    <property type="match status" value="1"/>
</dbReference>
<keyword evidence="1" id="KW-0493">Microtubule</keyword>
<sequence length="694" mass="76969">MEQQVVTEENKKAPADIFQGFLDNPLISQVSNTVINTFTEHIKNSNHHEINDKQQDSGVDDIEEAFQKIDHTKKDNNLNDITHDVKEEEKKKEHNPINDFFNNQFGAQIGGFVGNITNNVIETVKNELVDSSFDNVHEDSRSKTPEPTKEEFVLPNDHEKHPQEPSGIDLGKIMSTAQDILANNGDKIHEIVQNIIPSVLNEEHKTETPQEPQTDTSDKSKGNSNNMSIPKVDIIAPSPLPSDRNENAPSEPNHDFKEPSTDDIIDEIQEEFSCVQLKGYTTENNNDESLVDVRDDESNNVEIEKGVNEPSVVDVHEEVLIKKENSHEGENVLVNHEITIQPREEIKHNEPFVEIKQEVEEIKHNEPFVEIKQEVEEVKHNEPFVEIKQEVEEIKHEEPFVEIKQEVEEIKHSEPVIEIKQEVEEKVQIPPPVSVPIQAEVKKTPKTTNDKKTTTTTTTKTTTTQAKPRVPPSTTKTTTKTTTTTTRTVTSSKPTPSKTATPRVTGTEKTVTKTTVTSDKVPSYARPTGASTRASTVGNKSSPSTASSKAGSVTSSSAVRPLPRVTNKYKDVKSKVFTTVTTTQTTTEKPSTKPTPKPPSNGIKPLPKTKLNWKAESKVGSFANIQHKPAGGHVKLINQKLNWNVSSKVGSIDNSLKNKTSNNKPAPPTTKIGDVKAELPGNINPLSAKEALGQ</sequence>
<evidence type="ECO:0000256" key="1">
    <source>
        <dbReference type="RuleBase" id="RU000686"/>
    </source>
</evidence>
<proteinExistence type="predicted"/>
<dbReference type="AlphaFoldDB" id="A0A0N5C0C1"/>
<dbReference type="Pfam" id="PF00418">
    <property type="entry name" value="Tubulin-binding"/>
    <property type="match status" value="1"/>
</dbReference>
<dbReference type="GO" id="GO:0015631">
    <property type="term" value="F:tubulin binding"/>
    <property type="evidence" value="ECO:0007669"/>
    <property type="project" value="InterPro"/>
</dbReference>
<name>A0A0N5C0C1_STREA</name>
<feature type="region of interest" description="Disordered" evidence="2">
    <location>
        <begin position="579"/>
        <end position="608"/>
    </location>
</feature>
<feature type="compositionally biased region" description="Low complexity" evidence="2">
    <location>
        <begin position="540"/>
        <end position="559"/>
    </location>
</feature>
<reference evidence="4" key="1">
    <citation type="submission" date="2017-02" db="UniProtKB">
        <authorList>
            <consortium name="WormBaseParasite"/>
        </authorList>
    </citation>
    <scope>IDENTIFICATION</scope>
</reference>
<comment type="subcellular location">
    <subcellularLocation>
        <location evidence="1">Cytoplasm</location>
        <location evidence="1">Cytoskeleton</location>
    </subcellularLocation>
</comment>
<feature type="compositionally biased region" description="Low complexity" evidence="2">
    <location>
        <begin position="454"/>
        <end position="521"/>
    </location>
</feature>
<dbReference type="STRING" id="174720.A0A0N5C0C1"/>
<feature type="region of interest" description="Disordered" evidence="2">
    <location>
        <begin position="199"/>
        <end position="260"/>
    </location>
</feature>
<evidence type="ECO:0000256" key="2">
    <source>
        <dbReference type="SAM" id="MobiDB-lite"/>
    </source>
</evidence>
<dbReference type="Proteomes" id="UP000046392">
    <property type="component" value="Unplaced"/>
</dbReference>
<organism evidence="3 4">
    <name type="scientific">Strongyloides papillosus</name>
    <name type="common">Intestinal threadworm</name>
    <dbReference type="NCBI Taxonomy" id="174720"/>
    <lineage>
        <taxon>Eukaryota</taxon>
        <taxon>Metazoa</taxon>
        <taxon>Ecdysozoa</taxon>
        <taxon>Nematoda</taxon>
        <taxon>Chromadorea</taxon>
        <taxon>Rhabditida</taxon>
        <taxon>Tylenchina</taxon>
        <taxon>Panagrolaimomorpha</taxon>
        <taxon>Strongyloidoidea</taxon>
        <taxon>Strongyloididae</taxon>
        <taxon>Strongyloides</taxon>
    </lineage>
</organism>
<feature type="region of interest" description="Disordered" evidence="2">
    <location>
        <begin position="650"/>
        <end position="694"/>
    </location>
</feature>
<dbReference type="WBParaSite" id="SPAL_0001145000.2">
    <property type="protein sequence ID" value="SPAL_0001145000.2"/>
    <property type="gene ID" value="SPAL_0001145000"/>
</dbReference>
<dbReference type="InterPro" id="IPR001084">
    <property type="entry name" value="MAP_tubulin-bd_rpt"/>
</dbReference>
<feature type="region of interest" description="Disordered" evidence="2">
    <location>
        <begin position="430"/>
        <end position="566"/>
    </location>
</feature>
<accession>A0A0N5C0C1</accession>
<dbReference type="GO" id="GO:0005874">
    <property type="term" value="C:microtubule"/>
    <property type="evidence" value="ECO:0007669"/>
    <property type="project" value="UniProtKB-KW"/>
</dbReference>
<keyword evidence="1" id="KW-0206">Cytoskeleton</keyword>
<evidence type="ECO:0000313" key="4">
    <source>
        <dbReference type="WBParaSite" id="SPAL_0001145000.2"/>
    </source>
</evidence>
<feature type="region of interest" description="Disordered" evidence="2">
    <location>
        <begin position="135"/>
        <end position="169"/>
    </location>
</feature>
<keyword evidence="1" id="KW-0963">Cytoplasm</keyword>
<feature type="compositionally biased region" description="Low complexity" evidence="2">
    <location>
        <begin position="579"/>
        <end position="592"/>
    </location>
</feature>
<keyword evidence="3" id="KW-1185">Reference proteome</keyword>
<feature type="compositionally biased region" description="Basic and acidic residues" evidence="2">
    <location>
        <begin position="135"/>
        <end position="163"/>
    </location>
</feature>